<comment type="caution">
    <text evidence="8">The sequence shown here is derived from an EMBL/GenBank/DDBJ whole genome shotgun (WGS) entry which is preliminary data.</text>
</comment>
<dbReference type="GO" id="GO:0005762">
    <property type="term" value="C:mitochondrial large ribosomal subunit"/>
    <property type="evidence" value="ECO:0007669"/>
    <property type="project" value="TreeGrafter"/>
</dbReference>
<dbReference type="EMBL" id="NRSZ01001265">
    <property type="protein sequence ID" value="PNY20641.1"/>
    <property type="molecule type" value="Genomic_DNA"/>
</dbReference>
<keyword evidence="4" id="KW-0496">Mitochondrion</keyword>
<dbReference type="InterPro" id="IPR042776">
    <property type="entry name" value="Ribosomal_mL53_fung"/>
</dbReference>
<evidence type="ECO:0000256" key="6">
    <source>
        <dbReference type="ARBA" id="ARBA00035180"/>
    </source>
</evidence>
<name>A0A2K3PZC7_9HYPO</name>
<keyword evidence="9" id="KW-1185">Reference proteome</keyword>
<proteinExistence type="inferred from homology"/>
<evidence type="ECO:0000256" key="5">
    <source>
        <dbReference type="ARBA" id="ARBA00023274"/>
    </source>
</evidence>
<comment type="subcellular location">
    <subcellularLocation>
        <location evidence="1">Mitochondrion</location>
    </subcellularLocation>
</comment>
<evidence type="ECO:0000256" key="7">
    <source>
        <dbReference type="SAM" id="MobiDB-lite"/>
    </source>
</evidence>
<keyword evidence="3 8" id="KW-0689">Ribosomal protein</keyword>
<accession>A0A2K3PZC7</accession>
<sequence length="169" mass="18697">MLAESKRERKAPRSGIFSVGNHPTRTAGARDPSFRLDRHVADIQKLCDDDQSQQNHANRSIAAPARCALVARMITKFMTEVSAKFNPFSACAKPARLFLTFLPPNARSAGTAINTTLLPRNSTEPSSVKVKFKDGKEMSFNCDKINIKGLVEEVDRHSRQLQKAADLSD</sequence>
<evidence type="ECO:0000313" key="9">
    <source>
        <dbReference type="Proteomes" id="UP000236621"/>
    </source>
</evidence>
<keyword evidence="5" id="KW-0687">Ribonucleoprotein</keyword>
<evidence type="ECO:0000313" key="8">
    <source>
        <dbReference type="EMBL" id="PNY20641.1"/>
    </source>
</evidence>
<dbReference type="Proteomes" id="UP000236621">
    <property type="component" value="Unassembled WGS sequence"/>
</dbReference>
<protein>
    <recommendedName>
        <fullName evidence="6">Large ribosomal subunit protein mL53</fullName>
    </recommendedName>
</protein>
<evidence type="ECO:0000256" key="2">
    <source>
        <dbReference type="ARBA" id="ARBA00005557"/>
    </source>
</evidence>
<dbReference type="InterPro" id="IPR019716">
    <property type="entry name" value="Ribosomal_mL53"/>
</dbReference>
<reference evidence="8 9" key="1">
    <citation type="submission" date="2017-08" db="EMBL/GenBank/DDBJ databases">
        <title>Harnessing the power of phylogenomics to disentangle the directionality and signatures of interkingdom host jumping in the parasitic fungal genus Tolypocladium.</title>
        <authorList>
            <person name="Quandt C.A."/>
            <person name="Patterson W."/>
            <person name="Spatafora J.W."/>
        </authorList>
    </citation>
    <scope>NUCLEOTIDE SEQUENCE [LARGE SCALE GENOMIC DNA]</scope>
    <source>
        <strain evidence="8 9">CBS 113982</strain>
    </source>
</reference>
<dbReference type="PANTHER" id="PTHR28236">
    <property type="entry name" value="54S RIBOSOMAL PROTEIN L44, MITOCHONDRIAL"/>
    <property type="match status" value="1"/>
</dbReference>
<organism evidence="8 9">
    <name type="scientific">Tolypocladium capitatum</name>
    <dbReference type="NCBI Taxonomy" id="45235"/>
    <lineage>
        <taxon>Eukaryota</taxon>
        <taxon>Fungi</taxon>
        <taxon>Dikarya</taxon>
        <taxon>Ascomycota</taxon>
        <taxon>Pezizomycotina</taxon>
        <taxon>Sordariomycetes</taxon>
        <taxon>Hypocreomycetidae</taxon>
        <taxon>Hypocreales</taxon>
        <taxon>Ophiocordycipitaceae</taxon>
        <taxon>Tolypocladium</taxon>
    </lineage>
</organism>
<evidence type="ECO:0000256" key="1">
    <source>
        <dbReference type="ARBA" id="ARBA00004173"/>
    </source>
</evidence>
<dbReference type="PANTHER" id="PTHR28236:SF1">
    <property type="entry name" value="LARGE RIBOSOMAL SUBUNIT PROTEIN ML53"/>
    <property type="match status" value="1"/>
</dbReference>
<dbReference type="Pfam" id="PF10780">
    <property type="entry name" value="MRP_L53"/>
    <property type="match status" value="1"/>
</dbReference>
<dbReference type="OrthoDB" id="4136894at2759"/>
<dbReference type="STRING" id="45235.A0A2K3PZC7"/>
<evidence type="ECO:0000256" key="3">
    <source>
        <dbReference type="ARBA" id="ARBA00022980"/>
    </source>
</evidence>
<dbReference type="AlphaFoldDB" id="A0A2K3PZC7"/>
<evidence type="ECO:0000256" key="4">
    <source>
        <dbReference type="ARBA" id="ARBA00023128"/>
    </source>
</evidence>
<comment type="similarity">
    <text evidence="2">Belongs to the mitochondrion-specific ribosomal protein mL53 family.</text>
</comment>
<dbReference type="GO" id="GO:0003735">
    <property type="term" value="F:structural constituent of ribosome"/>
    <property type="evidence" value="ECO:0007669"/>
    <property type="project" value="TreeGrafter"/>
</dbReference>
<feature type="region of interest" description="Disordered" evidence="7">
    <location>
        <begin position="1"/>
        <end position="33"/>
    </location>
</feature>
<dbReference type="Gene3D" id="3.40.30.10">
    <property type="entry name" value="Glutaredoxin"/>
    <property type="match status" value="1"/>
</dbReference>
<gene>
    <name evidence="8" type="ORF">TCAP_07357</name>
</gene>
<dbReference type="FunFam" id="3.40.30.10:FF:000260">
    <property type="entry name" value="Mitochondrial ribosomal protein L44"/>
    <property type="match status" value="1"/>
</dbReference>